<keyword evidence="2" id="KW-1133">Transmembrane helix</keyword>
<dbReference type="RefSeq" id="WP_168021158.1">
    <property type="nucleotide sequence ID" value="NZ_JAATEP010000078.1"/>
</dbReference>
<dbReference type="InterPro" id="IPR036388">
    <property type="entry name" value="WH-like_DNA-bd_sf"/>
</dbReference>
<feature type="transmembrane region" description="Helical" evidence="2">
    <location>
        <begin position="97"/>
        <end position="115"/>
    </location>
</feature>
<keyword evidence="5" id="KW-1185">Reference proteome</keyword>
<feature type="domain" description="LysM" evidence="3">
    <location>
        <begin position="145"/>
        <end position="201"/>
    </location>
</feature>
<dbReference type="Gene3D" id="3.10.350.10">
    <property type="entry name" value="LysM domain"/>
    <property type="match status" value="1"/>
</dbReference>
<dbReference type="Gene3D" id="1.25.40.10">
    <property type="entry name" value="Tetratricopeptide repeat domain"/>
    <property type="match status" value="1"/>
</dbReference>
<feature type="compositionally biased region" description="Low complexity" evidence="1">
    <location>
        <begin position="239"/>
        <end position="250"/>
    </location>
</feature>
<organism evidence="4 5">
    <name type="scientific">Nonomuraea composti</name>
    <dbReference type="NCBI Taxonomy" id="2720023"/>
    <lineage>
        <taxon>Bacteria</taxon>
        <taxon>Bacillati</taxon>
        <taxon>Actinomycetota</taxon>
        <taxon>Actinomycetes</taxon>
        <taxon>Streptosporangiales</taxon>
        <taxon>Streptosporangiaceae</taxon>
        <taxon>Nonomuraea</taxon>
    </lineage>
</organism>
<feature type="transmembrane region" description="Helical" evidence="2">
    <location>
        <begin position="51"/>
        <end position="77"/>
    </location>
</feature>
<dbReference type="InterPro" id="IPR005158">
    <property type="entry name" value="BTAD"/>
</dbReference>
<reference evidence="4 5" key="1">
    <citation type="submission" date="2020-03" db="EMBL/GenBank/DDBJ databases">
        <title>WGS of actinomycetes isolated from Thailand.</title>
        <authorList>
            <person name="Thawai C."/>
        </authorList>
    </citation>
    <scope>NUCLEOTIDE SEQUENCE [LARGE SCALE GENOMIC DNA]</scope>
    <source>
        <strain evidence="4 5">FMUSA5-5</strain>
    </source>
</reference>
<dbReference type="InterPro" id="IPR051677">
    <property type="entry name" value="AfsR-DnrI-RedD_regulator"/>
</dbReference>
<evidence type="ECO:0000256" key="2">
    <source>
        <dbReference type="SAM" id="Phobius"/>
    </source>
</evidence>
<protein>
    <submittedName>
        <fullName evidence="4">LysM peptidoglycan-binding domain-containing protein</fullName>
    </submittedName>
</protein>
<dbReference type="EMBL" id="JAATEP010000078">
    <property type="protein sequence ID" value="NJP98005.1"/>
    <property type="molecule type" value="Genomic_DNA"/>
</dbReference>
<evidence type="ECO:0000313" key="4">
    <source>
        <dbReference type="EMBL" id="NJP98005.1"/>
    </source>
</evidence>
<evidence type="ECO:0000256" key="1">
    <source>
        <dbReference type="SAM" id="MobiDB-lite"/>
    </source>
</evidence>
<dbReference type="SMART" id="SM01043">
    <property type="entry name" value="BTAD"/>
    <property type="match status" value="1"/>
</dbReference>
<dbReference type="InterPro" id="IPR011990">
    <property type="entry name" value="TPR-like_helical_dom_sf"/>
</dbReference>
<feature type="transmembrane region" description="Helical" evidence="2">
    <location>
        <begin position="7"/>
        <end position="25"/>
    </location>
</feature>
<dbReference type="InterPro" id="IPR018392">
    <property type="entry name" value="LysM"/>
</dbReference>
<evidence type="ECO:0000313" key="5">
    <source>
        <dbReference type="Proteomes" id="UP000696294"/>
    </source>
</evidence>
<gene>
    <name evidence="4" type="ORF">HCN51_52755</name>
</gene>
<proteinExistence type="predicted"/>
<dbReference type="CDD" id="cd00118">
    <property type="entry name" value="LysM"/>
    <property type="match status" value="1"/>
</dbReference>
<feature type="region of interest" description="Disordered" evidence="1">
    <location>
        <begin position="201"/>
        <end position="250"/>
    </location>
</feature>
<dbReference type="SUPFAM" id="SSF48452">
    <property type="entry name" value="TPR-like"/>
    <property type="match status" value="1"/>
</dbReference>
<dbReference type="Proteomes" id="UP000696294">
    <property type="component" value="Unassembled WGS sequence"/>
</dbReference>
<dbReference type="Gene3D" id="1.10.10.10">
    <property type="entry name" value="Winged helix-like DNA-binding domain superfamily/Winged helix DNA-binding domain"/>
    <property type="match status" value="1"/>
</dbReference>
<dbReference type="InterPro" id="IPR036779">
    <property type="entry name" value="LysM_dom_sf"/>
</dbReference>
<dbReference type="PANTHER" id="PTHR35807">
    <property type="entry name" value="TRANSCRIPTIONAL REGULATOR REDD-RELATED"/>
    <property type="match status" value="1"/>
</dbReference>
<accession>A0ABX1BJV3</accession>
<evidence type="ECO:0000259" key="3">
    <source>
        <dbReference type="PROSITE" id="PS51782"/>
    </source>
</evidence>
<comment type="caution">
    <text evidence="4">The sequence shown here is derived from an EMBL/GenBank/DDBJ whole genome shotgun (WGS) entry which is preliminary data.</text>
</comment>
<sequence>MRALVAYVVLLAMVVGLPIVLYTLVGPPWPDRLPNWEQVADILASPDDGTIFIAALQLLVWGAWAQLILVVICEFVAKARGRRISPRLPGLRGVHRLAAYLVASATLAVLSPGSSNAAAPPPIVSMAPLHPLGQPVADEPPADERVYQVQEGDSLWTIADEQLGSPRRWPKIWKLNARSDQPGGHTFTDPALIQPGWHLHLPAKRSKPPNRAPAADTPSASHVAPTSSSTPDPQPSPADPQAAPQQGSTSSVQLSSSSLVAVAYVAGISTAFIASRLNRRRRRILPGAEEVVEITPEPEPPPEIRELHRIHRRAFAQEEPPMPTDGELVRRADSIHVPKQAHIGQAQDGRPVCVDLEGPGIGFTGPGTLDVVRYLTVDLLRQSSNYRTQIIISMDLAEKLLGLSAPDLKQTAMELTGLQLADSHEDALRHFEETFFQRRRMVLERDSSDIDELRELDPGEALPVVLLITELDDEVYEHVTAPLTSGQNTGVGAVFLGAWPGGDTLLVSDAHRVEAAEGRNSDAFAGATLFNVTAVEAAAHVQQLASSEALDTQQPAPTSDDGGPRWLGSVLVRLTILGQPTVNIRDRAQAVSLSWLQMNTLTYLALHPNGVTRDQLAAALWPDDSGKDIHNTLRHLRSALVTATGYKNPDPKKAPFISASTTKDSAIYRLDPQLISVDLWEYQAALEEVRTALTPEDRAVALTKAAALCTGELAQGLTAEWIEDQRYPLTRSQADVLAQLAELLVEEDPERALIALEQARVIDPDTEETYFRIMRLQLQLGRRDDASRTAELLRQHQQSLGVSGDYQTEKHLGEIFQP</sequence>
<dbReference type="PROSITE" id="PS51782">
    <property type="entry name" value="LYSM"/>
    <property type="match status" value="1"/>
</dbReference>
<keyword evidence="2" id="KW-0472">Membrane</keyword>
<keyword evidence="2" id="KW-0812">Transmembrane</keyword>
<name>A0ABX1BJV3_9ACTN</name>